<name>A0ABQ3Z375_9ACTN</name>
<gene>
    <name evidence="1" type="ORF">Adu01nite_56210</name>
</gene>
<reference evidence="1 2" key="1">
    <citation type="submission" date="2021-01" db="EMBL/GenBank/DDBJ databases">
        <title>Whole genome shotgun sequence of Actinoplanes durhamensis NBRC 14914.</title>
        <authorList>
            <person name="Komaki H."/>
            <person name="Tamura T."/>
        </authorList>
    </citation>
    <scope>NUCLEOTIDE SEQUENCE [LARGE SCALE GENOMIC DNA]</scope>
    <source>
        <strain evidence="1 2">NBRC 14914</strain>
    </source>
</reference>
<protein>
    <submittedName>
        <fullName evidence="1">Uncharacterized protein</fullName>
    </submittedName>
</protein>
<dbReference type="Pfam" id="PF20062">
    <property type="entry name" value="DUF6461"/>
    <property type="match status" value="1"/>
</dbReference>
<dbReference type="Proteomes" id="UP000637628">
    <property type="component" value="Unassembled WGS sequence"/>
</dbReference>
<comment type="caution">
    <text evidence="1">The sequence shown here is derived from an EMBL/GenBank/DDBJ whole genome shotgun (WGS) entry which is preliminary data.</text>
</comment>
<dbReference type="EMBL" id="BOML01000043">
    <property type="protein sequence ID" value="GIE04271.1"/>
    <property type="molecule type" value="Genomic_DNA"/>
</dbReference>
<sequence length="346" mass="37422">MMSDSPVPYYTALLDAHPWMREALCLTWACGLGEGDLIRGFGGDPAAAEPMTIAVFEQLTRSEGLDVVKVGPAGGEWLLAMEGYGFQGSRREVLRSLSRRGQAVNVYWNINAYNHFSYAQDGRTVTVFDMSGAGDRYGTDPAALDNLMTGLPFHREGDHQAAGLALAERITGCRLTLDLLAATLPSAVFTPVPQDLVPEDLIDHPALADPFLQDLLAEPTRAALPAIGHRMAAIVAEDAGIGDYPEVQEVLAGSGPPVEAVRERLLARYLGLAAVAEDYSAGERRGAALWTMYAIGEINAQLGPDPNPQRRDRMVQGAFHPLRPDLAAQFEVLTRVRDHLHLSARG</sequence>
<evidence type="ECO:0000313" key="1">
    <source>
        <dbReference type="EMBL" id="GIE04271.1"/>
    </source>
</evidence>
<dbReference type="InterPro" id="IPR045592">
    <property type="entry name" value="DUF6461"/>
</dbReference>
<keyword evidence="2" id="KW-1185">Reference proteome</keyword>
<proteinExistence type="predicted"/>
<evidence type="ECO:0000313" key="2">
    <source>
        <dbReference type="Proteomes" id="UP000637628"/>
    </source>
</evidence>
<organism evidence="1 2">
    <name type="scientific">Paractinoplanes durhamensis</name>
    <dbReference type="NCBI Taxonomy" id="113563"/>
    <lineage>
        <taxon>Bacteria</taxon>
        <taxon>Bacillati</taxon>
        <taxon>Actinomycetota</taxon>
        <taxon>Actinomycetes</taxon>
        <taxon>Micromonosporales</taxon>
        <taxon>Micromonosporaceae</taxon>
        <taxon>Paractinoplanes</taxon>
    </lineage>
</organism>
<accession>A0ABQ3Z375</accession>